<name>A0A7J6G4H5_CANSA</name>
<dbReference type="Proteomes" id="UP000525078">
    <property type="component" value="Unassembled WGS sequence"/>
</dbReference>
<gene>
    <name evidence="2" type="ORF">F8388_022696</name>
</gene>
<evidence type="ECO:0000259" key="1">
    <source>
        <dbReference type="Pfam" id="PF13456"/>
    </source>
</evidence>
<evidence type="ECO:0000313" key="3">
    <source>
        <dbReference type="Proteomes" id="UP000525078"/>
    </source>
</evidence>
<dbReference type="GO" id="GO:0003676">
    <property type="term" value="F:nucleic acid binding"/>
    <property type="evidence" value="ECO:0007669"/>
    <property type="project" value="InterPro"/>
</dbReference>
<dbReference type="PANTHER" id="PTHR47723">
    <property type="entry name" value="OS05G0353850 PROTEIN"/>
    <property type="match status" value="1"/>
</dbReference>
<proteinExistence type="predicted"/>
<dbReference type="InterPro" id="IPR053151">
    <property type="entry name" value="RNase_H-like"/>
</dbReference>
<sequence length="293" mass="33257">MWRKTTEIPLYGRAFWMQGTSVAGAGFLIGNGGIDIWTKPWVPGFRTRCWNEPLIYRCFSPEVAKAIARIRPLDEAGDTLFWKVSRKGLFTVKNVYWFSQQLRFTVEKECWKASFLPRMCNAVFAIVEWNLSFTCSAIAFSLEACVWKCGNDYVFRGEPPDVHDTLRHILLDPMDVAIMAQSFRVVNSVLEVELEAVHLCLEVALEEKLVDVLVESDSTIVVNALNSKELPYAWGSYPIFIKCISLIRCFNFISFKFIPRSENSDADKLAYLARVNSISLKTVGREAGPLVTA</sequence>
<dbReference type="GO" id="GO:0004523">
    <property type="term" value="F:RNA-DNA hybrid ribonuclease activity"/>
    <property type="evidence" value="ECO:0007669"/>
    <property type="project" value="InterPro"/>
</dbReference>
<protein>
    <recommendedName>
        <fullName evidence="1">RNase H type-1 domain-containing protein</fullName>
    </recommendedName>
</protein>
<feature type="domain" description="RNase H type-1" evidence="1">
    <location>
        <begin position="167"/>
        <end position="271"/>
    </location>
</feature>
<dbReference type="Gene3D" id="3.30.420.10">
    <property type="entry name" value="Ribonuclease H-like superfamily/Ribonuclease H"/>
    <property type="match status" value="1"/>
</dbReference>
<dbReference type="EMBL" id="JAATIP010000083">
    <property type="protein sequence ID" value="KAF4376980.1"/>
    <property type="molecule type" value="Genomic_DNA"/>
</dbReference>
<dbReference type="AlphaFoldDB" id="A0A7J6G4H5"/>
<accession>A0A7J6G4H5</accession>
<organism evidence="2 3">
    <name type="scientific">Cannabis sativa</name>
    <name type="common">Hemp</name>
    <name type="synonym">Marijuana</name>
    <dbReference type="NCBI Taxonomy" id="3483"/>
    <lineage>
        <taxon>Eukaryota</taxon>
        <taxon>Viridiplantae</taxon>
        <taxon>Streptophyta</taxon>
        <taxon>Embryophyta</taxon>
        <taxon>Tracheophyta</taxon>
        <taxon>Spermatophyta</taxon>
        <taxon>Magnoliopsida</taxon>
        <taxon>eudicotyledons</taxon>
        <taxon>Gunneridae</taxon>
        <taxon>Pentapetalae</taxon>
        <taxon>rosids</taxon>
        <taxon>fabids</taxon>
        <taxon>Rosales</taxon>
        <taxon>Cannabaceae</taxon>
        <taxon>Cannabis</taxon>
    </lineage>
</organism>
<dbReference type="InterPro" id="IPR036397">
    <property type="entry name" value="RNaseH_sf"/>
</dbReference>
<dbReference type="Pfam" id="PF13456">
    <property type="entry name" value="RVT_3"/>
    <property type="match status" value="1"/>
</dbReference>
<evidence type="ECO:0000313" key="2">
    <source>
        <dbReference type="EMBL" id="KAF4376980.1"/>
    </source>
</evidence>
<dbReference type="InterPro" id="IPR012337">
    <property type="entry name" value="RNaseH-like_sf"/>
</dbReference>
<dbReference type="InterPro" id="IPR002156">
    <property type="entry name" value="RNaseH_domain"/>
</dbReference>
<reference evidence="2 3" key="1">
    <citation type="journal article" date="2020" name="bioRxiv">
        <title>Sequence and annotation of 42 cannabis genomes reveals extensive copy number variation in cannabinoid synthesis and pathogen resistance genes.</title>
        <authorList>
            <person name="Mckernan K.J."/>
            <person name="Helbert Y."/>
            <person name="Kane L.T."/>
            <person name="Ebling H."/>
            <person name="Zhang L."/>
            <person name="Liu B."/>
            <person name="Eaton Z."/>
            <person name="Mclaughlin S."/>
            <person name="Kingan S."/>
            <person name="Baybayan P."/>
            <person name="Concepcion G."/>
            <person name="Jordan M."/>
            <person name="Riva A."/>
            <person name="Barbazuk W."/>
            <person name="Harkins T."/>
        </authorList>
    </citation>
    <scope>NUCLEOTIDE SEQUENCE [LARGE SCALE GENOMIC DNA]</scope>
    <source>
        <strain evidence="3">cv. Jamaican Lion 4</strain>
        <tissue evidence="2">Leaf</tissue>
    </source>
</reference>
<comment type="caution">
    <text evidence="2">The sequence shown here is derived from an EMBL/GenBank/DDBJ whole genome shotgun (WGS) entry which is preliminary data.</text>
</comment>
<dbReference type="PANTHER" id="PTHR47723:SF19">
    <property type="entry name" value="POLYNUCLEOTIDYL TRANSFERASE, RIBONUCLEASE H-LIKE SUPERFAMILY PROTEIN"/>
    <property type="match status" value="1"/>
</dbReference>
<dbReference type="SUPFAM" id="SSF53098">
    <property type="entry name" value="Ribonuclease H-like"/>
    <property type="match status" value="1"/>
</dbReference>